<evidence type="ECO:0000259" key="8">
    <source>
        <dbReference type="PROSITE" id="PS50118"/>
    </source>
</evidence>
<dbReference type="InterPro" id="IPR036910">
    <property type="entry name" value="HMG_box_dom_sf"/>
</dbReference>
<evidence type="ECO:0000256" key="7">
    <source>
        <dbReference type="SAM" id="MobiDB-lite"/>
    </source>
</evidence>
<dbReference type="PANTHER" id="PTHR13059:SF10">
    <property type="entry name" value="HMG BOX TRANSCRIPTION FACTOR BBX"/>
    <property type="match status" value="1"/>
</dbReference>
<dbReference type="EMBL" id="GEDC01003860">
    <property type="protein sequence ID" value="JAS33438.1"/>
    <property type="molecule type" value="Transcribed_RNA"/>
</dbReference>
<dbReference type="InterPro" id="IPR009071">
    <property type="entry name" value="HMG_box_dom"/>
</dbReference>
<keyword evidence="5 6" id="KW-0539">Nucleus</keyword>
<dbReference type="GO" id="GO:0000977">
    <property type="term" value="F:RNA polymerase II transcription regulatory region sequence-specific DNA binding"/>
    <property type="evidence" value="ECO:0007669"/>
    <property type="project" value="TreeGrafter"/>
</dbReference>
<keyword evidence="4" id="KW-0804">Transcription</keyword>
<dbReference type="InterPro" id="IPR052412">
    <property type="entry name" value="CC-Dev_Transcription_Reg"/>
</dbReference>
<keyword evidence="3 6" id="KW-0238">DNA-binding</keyword>
<reference evidence="9" key="1">
    <citation type="submission" date="2015-12" db="EMBL/GenBank/DDBJ databases">
        <title>De novo transcriptome assembly of four potential Pierce s Disease insect vectors from Arizona vineyards.</title>
        <authorList>
            <person name="Tassone E.E."/>
        </authorList>
    </citation>
    <scope>NUCLEOTIDE SEQUENCE</scope>
</reference>
<dbReference type="GO" id="GO:0005634">
    <property type="term" value="C:nucleus"/>
    <property type="evidence" value="ECO:0007669"/>
    <property type="project" value="UniProtKB-UniRule"/>
</dbReference>
<keyword evidence="2" id="KW-0805">Transcription regulation</keyword>
<feature type="DNA-binding region" description="HMG box" evidence="6">
    <location>
        <begin position="24"/>
        <end position="92"/>
    </location>
</feature>
<dbReference type="InterPro" id="IPR049523">
    <property type="entry name" value="BBX_HMG-box"/>
</dbReference>
<accession>A0A1B6E693</accession>
<dbReference type="SMART" id="SM00398">
    <property type="entry name" value="HMG"/>
    <property type="match status" value="1"/>
</dbReference>
<feature type="non-terminal residue" evidence="9">
    <location>
        <position position="794"/>
    </location>
</feature>
<evidence type="ECO:0000256" key="2">
    <source>
        <dbReference type="ARBA" id="ARBA00023015"/>
    </source>
</evidence>
<feature type="compositionally biased region" description="Basic and acidic residues" evidence="7">
    <location>
        <begin position="761"/>
        <end position="771"/>
    </location>
</feature>
<feature type="compositionally biased region" description="Low complexity" evidence="7">
    <location>
        <begin position="452"/>
        <end position="465"/>
    </location>
</feature>
<evidence type="ECO:0000313" key="9">
    <source>
        <dbReference type="EMBL" id="JAS33438.1"/>
    </source>
</evidence>
<dbReference type="SUPFAM" id="SSF47095">
    <property type="entry name" value="HMG-box"/>
    <property type="match status" value="1"/>
</dbReference>
<organism evidence="9">
    <name type="scientific">Clastoptera arizonana</name>
    <name type="common">Arizona spittle bug</name>
    <dbReference type="NCBI Taxonomy" id="38151"/>
    <lineage>
        <taxon>Eukaryota</taxon>
        <taxon>Metazoa</taxon>
        <taxon>Ecdysozoa</taxon>
        <taxon>Arthropoda</taxon>
        <taxon>Hexapoda</taxon>
        <taxon>Insecta</taxon>
        <taxon>Pterygota</taxon>
        <taxon>Neoptera</taxon>
        <taxon>Paraneoptera</taxon>
        <taxon>Hemiptera</taxon>
        <taxon>Auchenorrhyncha</taxon>
        <taxon>Cercopoidea</taxon>
        <taxon>Clastopteridae</taxon>
        <taxon>Clastoptera</taxon>
    </lineage>
</organism>
<proteinExistence type="predicted"/>
<sequence length="794" mass="90703">MASKYVMDGAIDSESNDEEPSHHARRPMNAFLIFCKRHRAVVRERYPHLENRSVTKILGEWWANIEPTEKASYTELAKQYKEAFLKANPDFKWYKLPAPPLRTLSTRPTNKLPPKLQFELDCSPITPGKLADESQLGGLCSLLSTTPVTPISTIMYTATPTPYSVPKPPKKRYLDYLDTGQKYESYFPKQSFTHLQTPDESTNTIIQKFQSNNDDMNRLGEIKCKRRIDLDSSFNPTSKVLLNSNLNCEVGSKEKNANDSIEMCVKNKEYCFDEFVENNNKESVTEENGQRLQAWKNTLLKRTQQDIIDCVVDQHMCSETKEISSPKPLKTYSRWNSKMEKLSQIVEAMNNNVYDEETCSGNEDTGCCDNSECFTLTSNTTSQIVNTNQSQTFINSIKIEEQKTTCIISQPPINSKTELLPNQPVPEVSTNTSSTIVNVLNSSSTKVITCPSLNSNDNGDSGNTSLKDKGRYSAVKKRREKKVEVRGNDFEKPERACKGLKYKEFMSLSHLGKRRGRHKQRLSTPNVHCQVNGNNNIVYMELNTTCLAISKESNTGMDLEYKTETVLDEYNEMTVTKKSKKKTAAQKSFSQKIHSDAEVATMLLELSEDPDLHQKKRFKTYDFNLEEKIEALPPLSLEDFQLKKKARKKRNSSSSPVAANRKTETVGSETIEPSPISENNNFIRSDELVSSKQYELYDLYTPSNKSDSELMFNKSDLPQIREITENVLLMRKTIDTQPKKEKLKNAFENDETYKPKLPNLNKKEEYRDIKLPPRMKLNPANYAIPTHQRSESNN</sequence>
<dbReference type="Pfam" id="PF00505">
    <property type="entry name" value="HMG_box"/>
    <property type="match status" value="1"/>
</dbReference>
<evidence type="ECO:0000256" key="6">
    <source>
        <dbReference type="PROSITE-ProRule" id="PRU00267"/>
    </source>
</evidence>
<evidence type="ECO:0000256" key="5">
    <source>
        <dbReference type="ARBA" id="ARBA00023242"/>
    </source>
</evidence>
<protein>
    <recommendedName>
        <fullName evidence="8">HMG box domain-containing protein</fullName>
    </recommendedName>
</protein>
<evidence type="ECO:0000256" key="4">
    <source>
        <dbReference type="ARBA" id="ARBA00023163"/>
    </source>
</evidence>
<feature type="region of interest" description="Disordered" evidence="7">
    <location>
        <begin position="451"/>
        <end position="480"/>
    </location>
</feature>
<dbReference type="GO" id="GO:0000981">
    <property type="term" value="F:DNA-binding transcription factor activity, RNA polymerase II-specific"/>
    <property type="evidence" value="ECO:0007669"/>
    <property type="project" value="TreeGrafter"/>
</dbReference>
<feature type="region of interest" description="Disordered" evidence="7">
    <location>
        <begin position="1"/>
        <end position="24"/>
    </location>
</feature>
<dbReference type="Gene3D" id="1.10.30.10">
    <property type="entry name" value="High mobility group box domain"/>
    <property type="match status" value="1"/>
</dbReference>
<feature type="domain" description="HMG box" evidence="8">
    <location>
        <begin position="24"/>
        <end position="92"/>
    </location>
</feature>
<feature type="region of interest" description="Disordered" evidence="7">
    <location>
        <begin position="750"/>
        <end position="794"/>
    </location>
</feature>
<gene>
    <name evidence="9" type="ORF">g.12631</name>
</gene>
<dbReference type="PANTHER" id="PTHR13059">
    <property type="entry name" value="HMG-BOX TRANSCRIPTION FACTOR BBX"/>
    <property type="match status" value="1"/>
</dbReference>
<name>A0A1B6E693_9HEMI</name>
<dbReference type="PROSITE" id="PS50118">
    <property type="entry name" value="HMG_BOX_2"/>
    <property type="match status" value="1"/>
</dbReference>
<dbReference type="AlphaFoldDB" id="A0A1B6E693"/>
<keyword evidence="1" id="KW-0597">Phosphoprotein</keyword>
<evidence type="ECO:0000256" key="3">
    <source>
        <dbReference type="ARBA" id="ARBA00023125"/>
    </source>
</evidence>
<dbReference type="CDD" id="cd21989">
    <property type="entry name" value="HMG-box_HBP2"/>
    <property type="match status" value="1"/>
</dbReference>
<evidence type="ECO:0000256" key="1">
    <source>
        <dbReference type="ARBA" id="ARBA00022553"/>
    </source>
</evidence>
<feature type="region of interest" description="Disordered" evidence="7">
    <location>
        <begin position="646"/>
        <end position="679"/>
    </location>
</feature>